<comment type="caution">
    <text evidence="1">The sequence shown here is derived from an EMBL/GenBank/DDBJ whole genome shotgun (WGS) entry which is preliminary data.</text>
</comment>
<keyword evidence="2" id="KW-1185">Reference proteome</keyword>
<dbReference type="EMBL" id="JBHTAA010000001">
    <property type="protein sequence ID" value="MFC7202836.1"/>
    <property type="molecule type" value="Genomic_DNA"/>
</dbReference>
<evidence type="ECO:0000313" key="1">
    <source>
        <dbReference type="EMBL" id="MFC7202836.1"/>
    </source>
</evidence>
<reference evidence="1 2" key="1">
    <citation type="journal article" date="2019" name="Int. J. Syst. Evol. Microbiol.">
        <title>The Global Catalogue of Microorganisms (GCM) 10K type strain sequencing project: providing services to taxonomists for standard genome sequencing and annotation.</title>
        <authorList>
            <consortium name="The Broad Institute Genomics Platform"/>
            <consortium name="The Broad Institute Genome Sequencing Center for Infectious Disease"/>
            <person name="Wu L."/>
            <person name="Ma J."/>
        </authorList>
    </citation>
    <scope>NUCLEOTIDE SEQUENCE [LARGE SCALE GENOMIC DNA]</scope>
    <source>
        <strain evidence="1 2">DSM 29988</strain>
    </source>
</reference>
<gene>
    <name evidence="1" type="ORF">ACFQJC_04865</name>
</gene>
<dbReference type="RefSeq" id="WP_390222123.1">
    <property type="nucleotide sequence ID" value="NZ_JBHTAA010000001.1"/>
</dbReference>
<sequence length="79" mass="9047">MPKSFSAPDTHFRIIASETSVSNDGYRKGEPMKLECDCCGASVMLTPEPSPGIDELPHKPWCDQRFVESRWWQRNFLSD</sequence>
<accession>A0ABD5ZC89</accession>
<evidence type="ECO:0000313" key="2">
    <source>
        <dbReference type="Proteomes" id="UP001596481"/>
    </source>
</evidence>
<protein>
    <recommendedName>
        <fullName evidence="3">Small CPxCG-related zinc finger protein</fullName>
    </recommendedName>
</protein>
<dbReference type="AlphaFoldDB" id="A0ABD5ZC89"/>
<dbReference type="Proteomes" id="UP001596481">
    <property type="component" value="Unassembled WGS sequence"/>
</dbReference>
<name>A0ABD5ZC89_9EURY</name>
<proteinExistence type="predicted"/>
<organism evidence="1 2">
    <name type="scientific">Haloferax namakaokahaiae</name>
    <dbReference type="NCBI Taxonomy" id="1748331"/>
    <lineage>
        <taxon>Archaea</taxon>
        <taxon>Methanobacteriati</taxon>
        <taxon>Methanobacteriota</taxon>
        <taxon>Stenosarchaea group</taxon>
        <taxon>Halobacteria</taxon>
        <taxon>Halobacteriales</taxon>
        <taxon>Haloferacaceae</taxon>
        <taxon>Haloferax</taxon>
    </lineage>
</organism>
<evidence type="ECO:0008006" key="3">
    <source>
        <dbReference type="Google" id="ProtNLM"/>
    </source>
</evidence>